<dbReference type="EMBL" id="CP012029">
    <property type="protein sequence ID" value="ALO26986.1"/>
    <property type="molecule type" value="Genomic_DNA"/>
</dbReference>
<reference evidence="1 2" key="1">
    <citation type="journal article" date="2015" name="PLoS Negl. Trop. Dis.">
        <title>Distribution of Plasmids in Distinct Leptospira Pathogenic Species.</title>
        <authorList>
            <person name="Wang Y."/>
            <person name="Zhuang X."/>
            <person name="Zhong Y."/>
            <person name="Zhang C."/>
            <person name="Zhang Y."/>
            <person name="Zeng L."/>
            <person name="Zhu Y."/>
            <person name="He P."/>
            <person name="Dong K."/>
            <person name="Pal U."/>
            <person name="Guo X."/>
            <person name="Qin J."/>
        </authorList>
    </citation>
    <scope>NUCLEOTIDE SEQUENCE [LARGE SCALE GENOMIC DNA]</scope>
    <source>
        <strain evidence="1 2">56604</strain>
    </source>
</reference>
<dbReference type="Proteomes" id="UP000058857">
    <property type="component" value="Chromosome 1"/>
</dbReference>
<gene>
    <name evidence="1" type="ORF">LBBP_02766</name>
</gene>
<dbReference type="AlphaFoldDB" id="A0A0S2ITK7"/>
<evidence type="ECO:0000313" key="1">
    <source>
        <dbReference type="EMBL" id="ALO26986.1"/>
    </source>
</evidence>
<organism evidence="1">
    <name type="scientific">Leptospira borgpetersenii serovar Ballum</name>
    <dbReference type="NCBI Taxonomy" id="280505"/>
    <lineage>
        <taxon>Bacteria</taxon>
        <taxon>Pseudomonadati</taxon>
        <taxon>Spirochaetota</taxon>
        <taxon>Spirochaetia</taxon>
        <taxon>Leptospirales</taxon>
        <taxon>Leptospiraceae</taxon>
        <taxon>Leptospira</taxon>
    </lineage>
</organism>
<protein>
    <submittedName>
        <fullName evidence="1">Uncharacterized protein</fullName>
    </submittedName>
</protein>
<evidence type="ECO:0000313" key="2">
    <source>
        <dbReference type="Proteomes" id="UP000058857"/>
    </source>
</evidence>
<name>A0A0S2ITK7_LEPBO</name>
<accession>A0A0S2ITK7</accession>
<proteinExistence type="predicted"/>
<sequence length="40" mass="5021">MTRFKLWKLPAHKTQNEKWGFECLSENFSHFRNYLENFLE</sequence>